<feature type="transmembrane region" description="Helical" evidence="6">
    <location>
        <begin position="327"/>
        <end position="348"/>
    </location>
</feature>
<evidence type="ECO:0000256" key="4">
    <source>
        <dbReference type="ARBA" id="ARBA00023136"/>
    </source>
</evidence>
<proteinExistence type="predicted"/>
<feature type="compositionally biased region" description="Low complexity" evidence="5">
    <location>
        <begin position="234"/>
        <end position="257"/>
    </location>
</feature>
<feature type="transmembrane region" description="Helical" evidence="6">
    <location>
        <begin position="157"/>
        <end position="174"/>
    </location>
</feature>
<keyword evidence="9" id="KW-1185">Reference proteome</keyword>
<organism evidence="8 9">
    <name type="scientific">Candidatus Clostridium radicumherbarum</name>
    <dbReference type="NCBI Taxonomy" id="3381662"/>
    <lineage>
        <taxon>Bacteria</taxon>
        <taxon>Bacillati</taxon>
        <taxon>Bacillota</taxon>
        <taxon>Clostridia</taxon>
        <taxon>Eubacteriales</taxon>
        <taxon>Clostridiaceae</taxon>
        <taxon>Clostridium</taxon>
    </lineage>
</organism>
<dbReference type="Pfam" id="PF04932">
    <property type="entry name" value="Wzy_C"/>
    <property type="match status" value="1"/>
</dbReference>
<reference evidence="8 9" key="1">
    <citation type="submission" date="2024-11" db="EMBL/GenBank/DDBJ databases">
        <authorList>
            <person name="Heng Y.C."/>
            <person name="Lim A.C.H."/>
            <person name="Lee J.K.Y."/>
            <person name="Kittelmann S."/>
        </authorList>
    </citation>
    <scope>NUCLEOTIDE SEQUENCE [LARGE SCALE GENOMIC DNA]</scope>
    <source>
        <strain evidence="8 9">WILCCON 0202</strain>
    </source>
</reference>
<feature type="transmembrane region" description="Helical" evidence="6">
    <location>
        <begin position="391"/>
        <end position="413"/>
    </location>
</feature>
<dbReference type="GO" id="GO:0016874">
    <property type="term" value="F:ligase activity"/>
    <property type="evidence" value="ECO:0007669"/>
    <property type="project" value="UniProtKB-KW"/>
</dbReference>
<evidence type="ECO:0000256" key="3">
    <source>
        <dbReference type="ARBA" id="ARBA00022989"/>
    </source>
</evidence>
<evidence type="ECO:0000313" key="8">
    <source>
        <dbReference type="EMBL" id="MFL0268926.1"/>
    </source>
</evidence>
<dbReference type="EMBL" id="JBJHZY010000002">
    <property type="protein sequence ID" value="MFL0268926.1"/>
    <property type="molecule type" value="Genomic_DNA"/>
</dbReference>
<dbReference type="RefSeq" id="WP_406765547.1">
    <property type="nucleotide sequence ID" value="NZ_JBJHZY010000002.1"/>
</dbReference>
<feature type="transmembrane region" description="Helical" evidence="6">
    <location>
        <begin position="133"/>
        <end position="151"/>
    </location>
</feature>
<evidence type="ECO:0000259" key="7">
    <source>
        <dbReference type="Pfam" id="PF04932"/>
    </source>
</evidence>
<feature type="transmembrane region" description="Helical" evidence="6">
    <location>
        <begin position="369"/>
        <end position="385"/>
    </location>
</feature>
<protein>
    <submittedName>
        <fullName evidence="8">O-antigen ligase family protein</fullName>
    </submittedName>
</protein>
<feature type="transmembrane region" description="Helical" evidence="6">
    <location>
        <begin position="104"/>
        <end position="121"/>
    </location>
</feature>
<keyword evidence="8" id="KW-0436">Ligase</keyword>
<evidence type="ECO:0000313" key="9">
    <source>
        <dbReference type="Proteomes" id="UP001623661"/>
    </source>
</evidence>
<accession>A0ABW8TTA5</accession>
<feature type="transmembrane region" description="Helical" evidence="6">
    <location>
        <begin position="49"/>
        <end position="72"/>
    </location>
</feature>
<keyword evidence="4 6" id="KW-0472">Membrane</keyword>
<name>A0ABW8TTA5_9CLOT</name>
<evidence type="ECO:0000256" key="5">
    <source>
        <dbReference type="SAM" id="MobiDB-lite"/>
    </source>
</evidence>
<sequence length="420" mass="46932">MFLILSFLSVILNPNKTHNFMVLLYLAIQTIIPLTVDKNLKEDKVYKEIYIMSLLTIFITFFVAASSFIIFLKDFKGSVTVNNAEYLFGIFEGRLFGIMGNPNSGSLIALIAIIVSLIILAMRKYKLLRIGKIMKVFLIVNIILQFIILFLGNSRSTFVSLCAAFLLIFTYNYLRKFNKSVKSIITKVITILLICVITLSGLYLLSKASNKIVSYLPEVVSKIEAMSSSKSKVSVQKNAAGSENENTSTNTGSTHNTPEITAPVDANRKYNSADISNSRFDIWKIGFKVFKNNPILGVGSENIHDAAIKVATSDFSDPGILGNMHNIYIQILAGSGLFALIAILAFLFRYLLINIGSFAKEIKSKSSAINIYIFSMIVALCVENFFDSNIVYFMCLFIVPIFWNYLGYSIYLAQRKGDIN</sequence>
<comment type="subcellular location">
    <subcellularLocation>
        <location evidence="1">Membrane</location>
        <topology evidence="1">Multi-pass membrane protein</topology>
    </subcellularLocation>
</comment>
<feature type="domain" description="O-antigen ligase-related" evidence="7">
    <location>
        <begin position="142"/>
        <end position="343"/>
    </location>
</feature>
<evidence type="ECO:0000256" key="1">
    <source>
        <dbReference type="ARBA" id="ARBA00004141"/>
    </source>
</evidence>
<keyword evidence="2 6" id="KW-0812">Transmembrane</keyword>
<dbReference type="Proteomes" id="UP001623661">
    <property type="component" value="Unassembled WGS sequence"/>
</dbReference>
<keyword evidence="3 6" id="KW-1133">Transmembrane helix</keyword>
<feature type="transmembrane region" description="Helical" evidence="6">
    <location>
        <begin position="20"/>
        <end position="37"/>
    </location>
</feature>
<dbReference type="PANTHER" id="PTHR37422">
    <property type="entry name" value="TEICHURONIC ACID BIOSYNTHESIS PROTEIN TUAE"/>
    <property type="match status" value="1"/>
</dbReference>
<feature type="region of interest" description="Disordered" evidence="5">
    <location>
        <begin position="234"/>
        <end position="261"/>
    </location>
</feature>
<dbReference type="InterPro" id="IPR007016">
    <property type="entry name" value="O-antigen_ligase-rel_domated"/>
</dbReference>
<dbReference type="PANTHER" id="PTHR37422:SF13">
    <property type="entry name" value="LIPOPOLYSACCHARIDE BIOSYNTHESIS PROTEIN PA4999-RELATED"/>
    <property type="match status" value="1"/>
</dbReference>
<evidence type="ECO:0000256" key="6">
    <source>
        <dbReference type="SAM" id="Phobius"/>
    </source>
</evidence>
<dbReference type="InterPro" id="IPR051533">
    <property type="entry name" value="WaaL-like"/>
</dbReference>
<feature type="transmembrane region" description="Helical" evidence="6">
    <location>
        <begin position="186"/>
        <end position="205"/>
    </location>
</feature>
<evidence type="ECO:0000256" key="2">
    <source>
        <dbReference type="ARBA" id="ARBA00022692"/>
    </source>
</evidence>
<gene>
    <name evidence="8" type="ORF">ACJDUH_12565</name>
</gene>
<comment type="caution">
    <text evidence="8">The sequence shown here is derived from an EMBL/GenBank/DDBJ whole genome shotgun (WGS) entry which is preliminary data.</text>
</comment>